<keyword evidence="2" id="KW-0812">Transmembrane</keyword>
<keyword evidence="2" id="KW-1133">Transmembrane helix</keyword>
<feature type="transmembrane region" description="Helical" evidence="2">
    <location>
        <begin position="45"/>
        <end position="64"/>
    </location>
</feature>
<name>A0A3A6TU69_9GAMM</name>
<accession>A0A3A6TU69</accession>
<dbReference type="SUPFAM" id="SSF48452">
    <property type="entry name" value="TPR-like"/>
    <property type="match status" value="1"/>
</dbReference>
<evidence type="ECO:0000256" key="1">
    <source>
        <dbReference type="PROSITE-ProRule" id="PRU00339"/>
    </source>
</evidence>
<keyword evidence="1" id="KW-0802">TPR repeat</keyword>
<reference evidence="3 4" key="1">
    <citation type="submission" date="2018-09" db="EMBL/GenBank/DDBJ databases">
        <title>Phylogeny of the Shewanellaceae, and recommendation for two new genera, Pseudoshewanella and Parashewanella.</title>
        <authorList>
            <person name="Wang G."/>
        </authorList>
    </citation>
    <scope>NUCLEOTIDE SEQUENCE [LARGE SCALE GENOMIC DNA]</scope>
    <source>
        <strain evidence="3 4">KCTC 22492</strain>
    </source>
</reference>
<dbReference type="Gene3D" id="1.25.40.10">
    <property type="entry name" value="Tetratricopeptide repeat domain"/>
    <property type="match status" value="2"/>
</dbReference>
<dbReference type="OrthoDB" id="5406098at2"/>
<organism evidence="3 4">
    <name type="scientific">Parashewanella spongiae</name>
    <dbReference type="NCBI Taxonomy" id="342950"/>
    <lineage>
        <taxon>Bacteria</taxon>
        <taxon>Pseudomonadati</taxon>
        <taxon>Pseudomonadota</taxon>
        <taxon>Gammaproteobacteria</taxon>
        <taxon>Alteromonadales</taxon>
        <taxon>Shewanellaceae</taxon>
        <taxon>Parashewanella</taxon>
    </lineage>
</organism>
<sequence>MGSVAVMSVINKVLQDLDKRQQPHQLENVQILSTPSTQPKQPATWFWVFGIVIVAAVFTVYQLYPTLFLSTESQTPIQVALEKDDTLVDEKQVVAPEVVEPKIVSEQAAVPHELEPVTTQNPQASPLPIQQTEKQIDEPEIQPKRIQTSIAEEKPQAILEIKPVELTPKQLAEKYYKQGESAITQGQVDNAIAHFQRSLSFDNSFHPARKQLAALYFGRKQNNKAMTLLQSAQQQFPQYSEYSLMLAKIDFSNNQYQSAMQRLANIPDSDELAPEKWMQLSTISQQQQDHPIAVAAFKKLTVYRPREGRWWLGLGFNLDAQQQYVEARVAYQHALDTHSLSKASIQYIQQRLLQISEGSK</sequence>
<dbReference type="Pfam" id="PF14559">
    <property type="entry name" value="TPR_19"/>
    <property type="match status" value="1"/>
</dbReference>
<dbReference type="InterPro" id="IPR011990">
    <property type="entry name" value="TPR-like_helical_dom_sf"/>
</dbReference>
<keyword evidence="2" id="KW-0472">Membrane</keyword>
<dbReference type="PROSITE" id="PS50005">
    <property type="entry name" value="TPR"/>
    <property type="match status" value="1"/>
</dbReference>
<feature type="repeat" description="TPR" evidence="1">
    <location>
        <begin position="172"/>
        <end position="205"/>
    </location>
</feature>
<dbReference type="Proteomes" id="UP000273022">
    <property type="component" value="Unassembled WGS sequence"/>
</dbReference>
<keyword evidence="4" id="KW-1185">Reference proteome</keyword>
<evidence type="ECO:0000313" key="4">
    <source>
        <dbReference type="Proteomes" id="UP000273022"/>
    </source>
</evidence>
<dbReference type="Pfam" id="PF13432">
    <property type="entry name" value="TPR_16"/>
    <property type="match status" value="1"/>
</dbReference>
<dbReference type="AlphaFoldDB" id="A0A3A6TU69"/>
<comment type="caution">
    <text evidence="3">The sequence shown here is derived from an EMBL/GenBank/DDBJ whole genome shotgun (WGS) entry which is preliminary data.</text>
</comment>
<dbReference type="SMART" id="SM00028">
    <property type="entry name" value="TPR"/>
    <property type="match status" value="4"/>
</dbReference>
<proteinExistence type="predicted"/>
<evidence type="ECO:0000256" key="2">
    <source>
        <dbReference type="SAM" id="Phobius"/>
    </source>
</evidence>
<dbReference type="InterPro" id="IPR019734">
    <property type="entry name" value="TPR_rpt"/>
</dbReference>
<evidence type="ECO:0000313" key="3">
    <source>
        <dbReference type="EMBL" id="RJY15111.1"/>
    </source>
</evidence>
<gene>
    <name evidence="3" type="ORF">D5R81_10140</name>
</gene>
<dbReference type="EMBL" id="QYYH01000055">
    <property type="protein sequence ID" value="RJY15111.1"/>
    <property type="molecule type" value="Genomic_DNA"/>
</dbReference>
<protein>
    <submittedName>
        <fullName evidence="3">Uncharacterized protein</fullName>
    </submittedName>
</protein>